<dbReference type="KEGG" id="vg:80543712"/>
<keyword evidence="3" id="KW-1185">Reference proteome</keyword>
<evidence type="ECO:0000313" key="2">
    <source>
        <dbReference type="EMBL" id="QPB44516.1"/>
    </source>
</evidence>
<keyword evidence="1" id="KW-0812">Transmembrane</keyword>
<reference evidence="2 3" key="1">
    <citation type="submission" date="2020-09" db="EMBL/GenBank/DDBJ databases">
        <authorList>
            <person name="Zhang R."/>
            <person name="Garcia K."/>
            <person name="Ogata H."/>
        </authorList>
    </citation>
    <scope>NUCLEOTIDE SEQUENCE [LARGE SCALE GENOMIC DNA]</scope>
    <source>
        <strain evidence="3">stheno</strain>
    </source>
</reference>
<feature type="transmembrane region" description="Helical" evidence="1">
    <location>
        <begin position="163"/>
        <end position="182"/>
    </location>
</feature>
<evidence type="ECO:0000313" key="3">
    <source>
        <dbReference type="Proteomes" id="UP001162098"/>
    </source>
</evidence>
<sequence>MPHSPETTRRPTPRSHGARRRVRGLLIFDALRANAQPGTYIVLANNRPAESPGSGANFVDTYYVLKPRRIVRGHPQSASQRSKKNTDKEKVKKAFGKSAKWRRFLSVFAADGRVLASVDLDASTRFEMAQEQVAATQQERQLAAAADSESAGWVDWLKTNWKLTLAGSLGTVVLLLVLYWYFVSKRRG</sequence>
<proteinExistence type="predicted"/>
<organism evidence="2 3">
    <name type="scientific">Medusavirus stheno T3</name>
    <dbReference type="NCBI Taxonomy" id="3069717"/>
    <lineage>
        <taxon>Viruses</taxon>
        <taxon>Varidnaviria</taxon>
        <taxon>Bamfordvirae</taxon>
        <taxon>Nucleocytoviricota</taxon>
        <taxon>Megaviricetes</taxon>
        <taxon>Mamonoviridae</taxon>
        <taxon>Medusavirus</taxon>
        <taxon>Medusavirus sthenus</taxon>
    </lineage>
</organism>
<protein>
    <submittedName>
        <fullName evidence="2">Uncharacterized protein</fullName>
    </submittedName>
</protein>
<dbReference type="Proteomes" id="UP001162098">
    <property type="component" value="Segment"/>
</dbReference>
<evidence type="ECO:0000256" key="1">
    <source>
        <dbReference type="SAM" id="Phobius"/>
    </source>
</evidence>
<keyword evidence="1" id="KW-1133">Transmembrane helix</keyword>
<keyword evidence="1" id="KW-0472">Membrane</keyword>
<name>A0A7S7YEV8_9VIRU</name>
<accession>A0A7S7YEV8</accession>
<dbReference type="EMBL" id="MW018138">
    <property type="protein sequence ID" value="QPB44516.1"/>
    <property type="molecule type" value="Genomic_DNA"/>
</dbReference>